<proteinExistence type="predicted"/>
<keyword evidence="3" id="KW-1185">Reference proteome</keyword>
<reference evidence="2" key="1">
    <citation type="submission" date="2021-01" db="EMBL/GenBank/DDBJ databases">
        <authorList>
            <consortium name="Genoscope - CEA"/>
            <person name="William W."/>
        </authorList>
    </citation>
    <scope>NUCLEOTIDE SEQUENCE</scope>
</reference>
<accession>A0A8S1Q946</accession>
<dbReference type="Pfam" id="PF01565">
    <property type="entry name" value="FAD_binding_4"/>
    <property type="match status" value="1"/>
</dbReference>
<name>A0A8S1Q946_PARPR</name>
<sequence length="162" mass="18810">MIYRGFIKVNQNQLELLLNHRQLGEVLQFCNQNNIKCFIVGATPVQNELIVSLRKIETSQNQNIHSYSRIILQSLIDQPLLYRQIRQQLINLDQMLVKEVLFIQVEILVKNAGGLNVVKYGLIRNYILSLEVVLPNGKILNLLKIKTEKITLELINIIFYLI</sequence>
<comment type="caution">
    <text evidence="2">The sequence shown here is derived from an EMBL/GenBank/DDBJ whole genome shotgun (WGS) entry which is preliminary data.</text>
</comment>
<feature type="domain" description="FAD linked oxidase N-terminal" evidence="1">
    <location>
        <begin position="20"/>
        <end position="142"/>
    </location>
</feature>
<dbReference type="InterPro" id="IPR006094">
    <property type="entry name" value="Oxid_FAD_bind_N"/>
</dbReference>
<evidence type="ECO:0000313" key="2">
    <source>
        <dbReference type="EMBL" id="CAD8112226.1"/>
    </source>
</evidence>
<evidence type="ECO:0000259" key="1">
    <source>
        <dbReference type="Pfam" id="PF01565"/>
    </source>
</evidence>
<dbReference type="Proteomes" id="UP000688137">
    <property type="component" value="Unassembled WGS sequence"/>
</dbReference>
<dbReference type="EMBL" id="CAJJDM010000155">
    <property type="protein sequence ID" value="CAD8112226.1"/>
    <property type="molecule type" value="Genomic_DNA"/>
</dbReference>
<dbReference type="GO" id="GO:0050660">
    <property type="term" value="F:flavin adenine dinucleotide binding"/>
    <property type="evidence" value="ECO:0007669"/>
    <property type="project" value="InterPro"/>
</dbReference>
<dbReference type="AlphaFoldDB" id="A0A8S1Q946"/>
<gene>
    <name evidence="2" type="ORF">PPRIM_AZ9-3.1.T1500098</name>
</gene>
<organism evidence="2 3">
    <name type="scientific">Paramecium primaurelia</name>
    <dbReference type="NCBI Taxonomy" id="5886"/>
    <lineage>
        <taxon>Eukaryota</taxon>
        <taxon>Sar</taxon>
        <taxon>Alveolata</taxon>
        <taxon>Ciliophora</taxon>
        <taxon>Intramacronucleata</taxon>
        <taxon>Oligohymenophorea</taxon>
        <taxon>Peniculida</taxon>
        <taxon>Parameciidae</taxon>
        <taxon>Paramecium</taxon>
    </lineage>
</organism>
<evidence type="ECO:0000313" key="3">
    <source>
        <dbReference type="Proteomes" id="UP000688137"/>
    </source>
</evidence>
<protein>
    <recommendedName>
        <fullName evidence="1">FAD linked oxidase N-terminal domain-containing protein</fullName>
    </recommendedName>
</protein>